<dbReference type="InterPro" id="IPR003488">
    <property type="entry name" value="DprA"/>
</dbReference>
<comment type="similarity">
    <text evidence="1">Belongs to the DprA/Smf family.</text>
</comment>
<dbReference type="InterPro" id="IPR057666">
    <property type="entry name" value="DrpA_SLOG"/>
</dbReference>
<evidence type="ECO:0000313" key="4">
    <source>
        <dbReference type="Proteomes" id="UP000286595"/>
    </source>
</evidence>
<sequence length="222" mass="23184">MSASDFERYEIEIDNPLYPIALKDMNEPPEKLYVIGNPSVLSAKSIAVTGTRRSSPYGEEASKIVANEALAAFVPVITGGAVGCESVAARTVLENGGLHIAVVGTGADVDYPSSNVDMFELTVETGGAIVSISPWGKGPTRAGFAKRRKVIAALSQMMVVVEAGFPSGVFSTAECAMELGREVWACPGGFFAPESRGCNMLIEGGAKIICDSSSISRAISSL</sequence>
<dbReference type="Pfam" id="PF02481">
    <property type="entry name" value="DNA_processg_A"/>
    <property type="match status" value="1"/>
</dbReference>
<dbReference type="EMBL" id="QRIM01000015">
    <property type="protein sequence ID" value="RHG59202.1"/>
    <property type="molecule type" value="Genomic_DNA"/>
</dbReference>
<feature type="domain" description="Smf/DprA SLOG" evidence="2">
    <location>
        <begin position="13"/>
        <end position="217"/>
    </location>
</feature>
<evidence type="ECO:0000313" key="3">
    <source>
        <dbReference type="EMBL" id="RHG59202.1"/>
    </source>
</evidence>
<dbReference type="PANTHER" id="PTHR43022:SF1">
    <property type="entry name" value="PROTEIN SMF"/>
    <property type="match status" value="1"/>
</dbReference>
<comment type="caution">
    <text evidence="3">The sequence shown here is derived from an EMBL/GenBank/DDBJ whole genome shotgun (WGS) entry which is preliminary data.</text>
</comment>
<evidence type="ECO:0000259" key="2">
    <source>
        <dbReference type="Pfam" id="PF02481"/>
    </source>
</evidence>
<reference evidence="3 4" key="1">
    <citation type="submission" date="2018-08" db="EMBL/GenBank/DDBJ databases">
        <title>A genome reference for cultivated species of the human gut microbiota.</title>
        <authorList>
            <person name="Zou Y."/>
            <person name="Xue W."/>
            <person name="Luo G."/>
        </authorList>
    </citation>
    <scope>NUCLEOTIDE SEQUENCE [LARGE SCALE GENOMIC DNA]</scope>
    <source>
        <strain evidence="3 4">AM22-12LB</strain>
    </source>
</reference>
<dbReference type="RefSeq" id="WP_118218857.1">
    <property type="nucleotide sequence ID" value="NZ_QRIM01000015.1"/>
</dbReference>
<dbReference type="PANTHER" id="PTHR43022">
    <property type="entry name" value="PROTEIN SMF"/>
    <property type="match status" value="1"/>
</dbReference>
<accession>A0A3R6GDA6</accession>
<evidence type="ECO:0000256" key="1">
    <source>
        <dbReference type="ARBA" id="ARBA00006525"/>
    </source>
</evidence>
<dbReference type="Proteomes" id="UP000286595">
    <property type="component" value="Unassembled WGS sequence"/>
</dbReference>
<name>A0A3R6GDA6_9FIRM</name>
<dbReference type="SUPFAM" id="SSF102405">
    <property type="entry name" value="MCP/YpsA-like"/>
    <property type="match status" value="1"/>
</dbReference>
<dbReference type="GO" id="GO:0009294">
    <property type="term" value="P:DNA-mediated transformation"/>
    <property type="evidence" value="ECO:0007669"/>
    <property type="project" value="InterPro"/>
</dbReference>
<proteinExistence type="inferred from homology"/>
<protein>
    <submittedName>
        <fullName evidence="3">DNA-processing protein DprA</fullName>
    </submittedName>
</protein>
<dbReference type="AlphaFoldDB" id="A0A3R6GDA6"/>
<organism evidence="3 4">
    <name type="scientific">Coprococcus comes</name>
    <dbReference type="NCBI Taxonomy" id="410072"/>
    <lineage>
        <taxon>Bacteria</taxon>
        <taxon>Bacillati</taxon>
        <taxon>Bacillota</taxon>
        <taxon>Clostridia</taxon>
        <taxon>Lachnospirales</taxon>
        <taxon>Lachnospiraceae</taxon>
        <taxon>Coprococcus</taxon>
    </lineage>
</organism>
<gene>
    <name evidence="3" type="ORF">DW252_12410</name>
</gene>
<dbReference type="Gene3D" id="3.40.50.450">
    <property type="match status" value="1"/>
</dbReference>